<keyword evidence="3" id="KW-1185">Reference proteome</keyword>
<accession>A0A1G8USJ2</accession>
<name>A0A1G8USJ2_9EURY</name>
<dbReference type="AlphaFoldDB" id="A0A1G8USJ2"/>
<proteinExistence type="predicted"/>
<feature type="transmembrane region" description="Helical" evidence="1">
    <location>
        <begin position="134"/>
        <end position="150"/>
    </location>
</feature>
<keyword evidence="1" id="KW-0472">Membrane</keyword>
<organism evidence="2 3">
    <name type="scientific">Natronorubrum texcoconense</name>
    <dbReference type="NCBI Taxonomy" id="1095776"/>
    <lineage>
        <taxon>Archaea</taxon>
        <taxon>Methanobacteriati</taxon>
        <taxon>Methanobacteriota</taxon>
        <taxon>Stenosarchaea group</taxon>
        <taxon>Halobacteria</taxon>
        <taxon>Halobacteriales</taxon>
        <taxon>Natrialbaceae</taxon>
        <taxon>Natronorubrum</taxon>
    </lineage>
</organism>
<protein>
    <submittedName>
        <fullName evidence="2">Uncharacterized protein</fullName>
    </submittedName>
</protein>
<keyword evidence="1" id="KW-0812">Transmembrane</keyword>
<sequence>MVDSNPGTPRSTLETLGDRVRQGLSASRLGGGVRTLVRFVRHSRLYRWFTTEPEPNVIVIDLRETYTVGPFIRLLDRCLEGLSDAATDSKTADVVARLETAFRNRPLTVVGLATAVTVLVSLLVSVALGRLGTALLVTHAALVLVSLLGLRSERTLEELTETRAWTVLAAAFEPPEPPEKR</sequence>
<evidence type="ECO:0000313" key="2">
    <source>
        <dbReference type="EMBL" id="SDJ56065.1"/>
    </source>
</evidence>
<dbReference type="EMBL" id="FNFE01000001">
    <property type="protein sequence ID" value="SDJ56065.1"/>
    <property type="molecule type" value="Genomic_DNA"/>
</dbReference>
<feature type="transmembrane region" description="Helical" evidence="1">
    <location>
        <begin position="107"/>
        <end position="128"/>
    </location>
</feature>
<keyword evidence="1" id="KW-1133">Transmembrane helix</keyword>
<dbReference type="STRING" id="1095776.SAMN04515672_0989"/>
<reference evidence="3" key="1">
    <citation type="submission" date="2016-10" db="EMBL/GenBank/DDBJ databases">
        <authorList>
            <person name="Varghese N."/>
            <person name="Submissions S."/>
        </authorList>
    </citation>
    <scope>NUCLEOTIDE SEQUENCE [LARGE SCALE GENOMIC DNA]</scope>
    <source>
        <strain evidence="3">B4,CECT 8067,JCM 17497</strain>
    </source>
</reference>
<evidence type="ECO:0000256" key="1">
    <source>
        <dbReference type="SAM" id="Phobius"/>
    </source>
</evidence>
<evidence type="ECO:0000313" key="3">
    <source>
        <dbReference type="Proteomes" id="UP000198882"/>
    </source>
</evidence>
<dbReference type="OrthoDB" id="205900at2157"/>
<gene>
    <name evidence="2" type="ORF">SAMN04515672_0989</name>
</gene>
<dbReference type="Proteomes" id="UP000198882">
    <property type="component" value="Unassembled WGS sequence"/>
</dbReference>
<dbReference type="RefSeq" id="WP_090303454.1">
    <property type="nucleotide sequence ID" value="NZ_FNFE01000001.1"/>
</dbReference>